<comment type="caution">
    <text evidence="3">The sequence shown here is derived from an EMBL/GenBank/DDBJ whole genome shotgun (WGS) entry which is preliminary data.</text>
</comment>
<proteinExistence type="inferred from homology"/>
<reference evidence="4" key="1">
    <citation type="journal article" date="2019" name="Int. J. Syst. Evol. Microbiol.">
        <title>The Global Catalogue of Microorganisms (GCM) 10K type strain sequencing project: providing services to taxonomists for standard genome sequencing and annotation.</title>
        <authorList>
            <consortium name="The Broad Institute Genomics Platform"/>
            <consortium name="The Broad Institute Genome Sequencing Center for Infectious Disease"/>
            <person name="Wu L."/>
            <person name="Ma J."/>
        </authorList>
    </citation>
    <scope>NUCLEOTIDE SEQUENCE [LARGE SCALE GENOMIC DNA]</scope>
    <source>
        <strain evidence="4">CGMCC 4.7645</strain>
    </source>
</reference>
<sequence>MVDTAAHHWILVGVDGSSSSLHATRWAAHEAARRHIPLRLFHACVLPPAAPRVPISLPGGAVEALVEYGHQILRHAERVALDTEPGIEVHRDLRVGPAAGRLIDESEAARLVVLGSRGLGGFEGMLAGSVSVGVAAHGHCPVVVVRGRTLDDPPPTSGPVVVGVDGSPASEAALEFAFDAATMRGVPLVAVHTWTDMSAGETWSVLPFDIDYDAVAEDERLLLAERLAGWREKYPDVELEQRVVRNRPVRGLLEESEGAQLVVVGSRGRTPLKGVGLGSTSQALLHHGTCPVAVVRP</sequence>
<dbReference type="SUPFAM" id="SSF52402">
    <property type="entry name" value="Adenine nucleotide alpha hydrolases-like"/>
    <property type="match status" value="2"/>
</dbReference>
<dbReference type="InterPro" id="IPR014729">
    <property type="entry name" value="Rossmann-like_a/b/a_fold"/>
</dbReference>
<organism evidence="3 4">
    <name type="scientific">Amycolatopsis pigmentata</name>
    <dbReference type="NCBI Taxonomy" id="450801"/>
    <lineage>
        <taxon>Bacteria</taxon>
        <taxon>Bacillati</taxon>
        <taxon>Actinomycetota</taxon>
        <taxon>Actinomycetes</taxon>
        <taxon>Pseudonocardiales</taxon>
        <taxon>Pseudonocardiaceae</taxon>
        <taxon>Amycolatopsis</taxon>
    </lineage>
</organism>
<gene>
    <name evidence="3" type="ORF">ACFSXZ_26535</name>
</gene>
<dbReference type="Proteomes" id="UP001597417">
    <property type="component" value="Unassembled WGS sequence"/>
</dbReference>
<dbReference type="PANTHER" id="PTHR46268">
    <property type="entry name" value="STRESS RESPONSE PROTEIN NHAX"/>
    <property type="match status" value="1"/>
</dbReference>
<evidence type="ECO:0000256" key="1">
    <source>
        <dbReference type="ARBA" id="ARBA00008791"/>
    </source>
</evidence>
<evidence type="ECO:0000313" key="3">
    <source>
        <dbReference type="EMBL" id="MFD2419892.1"/>
    </source>
</evidence>
<comment type="similarity">
    <text evidence="1">Belongs to the universal stress protein A family.</text>
</comment>
<evidence type="ECO:0000313" key="4">
    <source>
        <dbReference type="Proteomes" id="UP001597417"/>
    </source>
</evidence>
<dbReference type="PANTHER" id="PTHR46268:SF6">
    <property type="entry name" value="UNIVERSAL STRESS PROTEIN UP12"/>
    <property type="match status" value="1"/>
</dbReference>
<evidence type="ECO:0000259" key="2">
    <source>
        <dbReference type="Pfam" id="PF00582"/>
    </source>
</evidence>
<name>A0ABW5FZ92_9PSEU</name>
<dbReference type="Gene3D" id="3.40.50.620">
    <property type="entry name" value="HUPs"/>
    <property type="match status" value="2"/>
</dbReference>
<dbReference type="InterPro" id="IPR006016">
    <property type="entry name" value="UspA"/>
</dbReference>
<keyword evidence="4" id="KW-1185">Reference proteome</keyword>
<dbReference type="InterPro" id="IPR006015">
    <property type="entry name" value="Universal_stress_UspA"/>
</dbReference>
<dbReference type="PRINTS" id="PR01438">
    <property type="entry name" value="UNVRSLSTRESS"/>
</dbReference>
<dbReference type="RefSeq" id="WP_378267917.1">
    <property type="nucleotide sequence ID" value="NZ_JBHUKR010000015.1"/>
</dbReference>
<feature type="domain" description="UspA" evidence="2">
    <location>
        <begin position="10"/>
        <end position="146"/>
    </location>
</feature>
<feature type="domain" description="UspA" evidence="2">
    <location>
        <begin position="159"/>
        <end position="296"/>
    </location>
</feature>
<dbReference type="EMBL" id="JBHUKR010000015">
    <property type="protein sequence ID" value="MFD2419892.1"/>
    <property type="molecule type" value="Genomic_DNA"/>
</dbReference>
<dbReference type="Pfam" id="PF00582">
    <property type="entry name" value="Usp"/>
    <property type="match status" value="2"/>
</dbReference>
<accession>A0ABW5FZ92</accession>
<protein>
    <submittedName>
        <fullName evidence="3">Universal stress protein</fullName>
    </submittedName>
</protein>